<evidence type="ECO:0000313" key="3">
    <source>
        <dbReference type="EMBL" id="SFQ25185.1"/>
    </source>
</evidence>
<dbReference type="OrthoDB" id="9792992at2"/>
<evidence type="ECO:0000259" key="2">
    <source>
        <dbReference type="Pfam" id="PF06580"/>
    </source>
</evidence>
<accession>A0A1I5WZK8</accession>
<dbReference type="Gene3D" id="3.30.565.10">
    <property type="entry name" value="Histidine kinase-like ATPase, C-terminal domain"/>
    <property type="match status" value="1"/>
</dbReference>
<feature type="transmembrane region" description="Helical" evidence="1">
    <location>
        <begin position="12"/>
        <end position="32"/>
    </location>
</feature>
<dbReference type="STRING" id="1465490.SAMN05444277_107108"/>
<evidence type="ECO:0000256" key="1">
    <source>
        <dbReference type="SAM" id="Phobius"/>
    </source>
</evidence>
<protein>
    <submittedName>
        <fullName evidence="3">Histidine kinase</fullName>
    </submittedName>
</protein>
<feature type="transmembrane region" description="Helical" evidence="1">
    <location>
        <begin position="38"/>
        <end position="64"/>
    </location>
</feature>
<evidence type="ECO:0000313" key="4">
    <source>
        <dbReference type="Proteomes" id="UP000199031"/>
    </source>
</evidence>
<name>A0A1I5WZK8_9BACT</name>
<dbReference type="Pfam" id="PF06580">
    <property type="entry name" value="His_kinase"/>
    <property type="match status" value="1"/>
</dbReference>
<dbReference type="GO" id="GO:0000155">
    <property type="term" value="F:phosphorelay sensor kinase activity"/>
    <property type="evidence" value="ECO:0007669"/>
    <property type="project" value="InterPro"/>
</dbReference>
<keyword evidence="1" id="KW-0812">Transmembrane</keyword>
<dbReference type="PANTHER" id="PTHR34220:SF7">
    <property type="entry name" value="SENSOR HISTIDINE KINASE YPDA"/>
    <property type="match status" value="1"/>
</dbReference>
<dbReference type="InterPro" id="IPR010559">
    <property type="entry name" value="Sig_transdc_His_kin_internal"/>
</dbReference>
<proteinExistence type="predicted"/>
<dbReference type="PANTHER" id="PTHR34220">
    <property type="entry name" value="SENSOR HISTIDINE KINASE YPDA"/>
    <property type="match status" value="1"/>
</dbReference>
<dbReference type="AlphaFoldDB" id="A0A1I5WZK8"/>
<organism evidence="3 4">
    <name type="scientific">Parafilimonas terrae</name>
    <dbReference type="NCBI Taxonomy" id="1465490"/>
    <lineage>
        <taxon>Bacteria</taxon>
        <taxon>Pseudomonadati</taxon>
        <taxon>Bacteroidota</taxon>
        <taxon>Chitinophagia</taxon>
        <taxon>Chitinophagales</taxon>
        <taxon>Chitinophagaceae</taxon>
        <taxon>Parafilimonas</taxon>
    </lineage>
</organism>
<dbReference type="InterPro" id="IPR050640">
    <property type="entry name" value="Bact_2-comp_sensor_kinase"/>
</dbReference>
<keyword evidence="3" id="KW-0418">Kinase</keyword>
<keyword evidence="1" id="KW-1133">Transmembrane helix</keyword>
<feature type="domain" description="Signal transduction histidine kinase internal region" evidence="2">
    <location>
        <begin position="166"/>
        <end position="245"/>
    </location>
</feature>
<gene>
    <name evidence="3" type="ORF">SAMN05444277_107108</name>
</gene>
<sequence>MAANRQPALAYPAFRHGLFWVFAFLLLTLIYGTAYNSYSLGITIILMLLPVHITYFYIISGWIIPRFFSRGKYVQAVIAVLVVMVCMACLYRLFEIFISNPYILHWYTKRNVKLNWPQMDESWWRQLLEPLDFANALERSNVVVWIGVTLKFISLWYERRQAATQAELNFLKSQLHPHFLFNSLNNLYAFALDNSPRTPEIILELSNILRYMLYECNAEKVPLKKDLDILHDYIKLEQLRYEERLELNFNIKGDINGQQIAPLLMLPLVENAFKHGAGETIGVPWINIDVLVNGGQLIFKVSNSKPDCDVADSRRHFSKIGLSNVEKRLALLYPARHTFNVYNEEELFITELKLELYEGSKPVV</sequence>
<keyword evidence="4" id="KW-1185">Reference proteome</keyword>
<keyword evidence="1" id="KW-0472">Membrane</keyword>
<reference evidence="3 4" key="1">
    <citation type="submission" date="2016-10" db="EMBL/GenBank/DDBJ databases">
        <authorList>
            <person name="de Groot N.N."/>
        </authorList>
    </citation>
    <scope>NUCLEOTIDE SEQUENCE [LARGE SCALE GENOMIC DNA]</scope>
    <source>
        <strain evidence="3 4">DSM 28286</strain>
    </source>
</reference>
<dbReference type="InterPro" id="IPR036890">
    <property type="entry name" value="HATPase_C_sf"/>
</dbReference>
<dbReference type="RefSeq" id="WP_090659032.1">
    <property type="nucleotide sequence ID" value="NZ_FOXQ01000007.1"/>
</dbReference>
<dbReference type="GO" id="GO:0016020">
    <property type="term" value="C:membrane"/>
    <property type="evidence" value="ECO:0007669"/>
    <property type="project" value="InterPro"/>
</dbReference>
<dbReference type="EMBL" id="FOXQ01000007">
    <property type="protein sequence ID" value="SFQ25185.1"/>
    <property type="molecule type" value="Genomic_DNA"/>
</dbReference>
<keyword evidence="3" id="KW-0808">Transferase</keyword>
<feature type="transmembrane region" description="Helical" evidence="1">
    <location>
        <begin position="76"/>
        <end position="94"/>
    </location>
</feature>
<dbReference type="Proteomes" id="UP000199031">
    <property type="component" value="Unassembled WGS sequence"/>
</dbReference>